<accession>A0ABT7BFQ0</accession>
<evidence type="ECO:0000256" key="1">
    <source>
        <dbReference type="SAM" id="Coils"/>
    </source>
</evidence>
<dbReference type="EMBL" id="JAQPOK010000031">
    <property type="protein sequence ID" value="MDJ1178003.1"/>
    <property type="molecule type" value="Genomic_DNA"/>
</dbReference>
<organism evidence="3 4">
    <name type="scientific">Roseofilum halophilum BLCC-M91</name>
    <dbReference type="NCBI Taxonomy" id="3022259"/>
    <lineage>
        <taxon>Bacteria</taxon>
        <taxon>Bacillati</taxon>
        <taxon>Cyanobacteriota</taxon>
        <taxon>Cyanophyceae</taxon>
        <taxon>Desertifilales</taxon>
        <taxon>Desertifilaceae</taxon>
        <taxon>Roseofilum</taxon>
        <taxon>Roseofilum halophilum</taxon>
    </lineage>
</organism>
<proteinExistence type="predicted"/>
<dbReference type="PANTHER" id="PTHR33352">
    <property type="entry name" value="SLR1095 PROTEIN"/>
    <property type="match status" value="1"/>
</dbReference>
<dbReference type="GO" id="GO:0004519">
    <property type="term" value="F:endonuclease activity"/>
    <property type="evidence" value="ECO:0007669"/>
    <property type="project" value="UniProtKB-KW"/>
</dbReference>
<keyword evidence="4" id="KW-1185">Reference proteome</keyword>
<dbReference type="CDD" id="cd06260">
    <property type="entry name" value="DUF820-like"/>
    <property type="match status" value="1"/>
</dbReference>
<protein>
    <submittedName>
        <fullName evidence="3">Uma2 family endonuclease</fullName>
    </submittedName>
</protein>
<dbReference type="RefSeq" id="WP_283761344.1">
    <property type="nucleotide sequence ID" value="NZ_JAQPOK010000031.1"/>
</dbReference>
<feature type="domain" description="Putative restriction endonuclease" evidence="2">
    <location>
        <begin position="19"/>
        <end position="174"/>
    </location>
</feature>
<keyword evidence="3" id="KW-0255">Endonuclease</keyword>
<dbReference type="InterPro" id="IPR012296">
    <property type="entry name" value="Nuclease_put_TT1808"/>
</dbReference>
<comment type="caution">
    <text evidence="3">The sequence shown here is derived from an EMBL/GenBank/DDBJ whole genome shotgun (WGS) entry which is preliminary data.</text>
</comment>
<keyword evidence="3" id="KW-0378">Hydrolase</keyword>
<gene>
    <name evidence="3" type="ORF">PJF56_03905</name>
</gene>
<keyword evidence="1" id="KW-0175">Coiled coil</keyword>
<sequence>MVYGDRTAPWQKPLPTMYDLPSEDPEEPGLPDEFHDLQPALLSLTCKPAEYWPDRCFTATDLNLYYDSRHTNWYKRPDWFLVLDNTPSTDQETLRWSYVIWQEGVIPYLVVELLSPGTETEDLGLTQRKSGKPPTKWEVYEQILHIPYYVVYDRYQNRLRAFRLQGARYQEQLLPDRRIWFNELNLGLGLWQGIYDRRDGLWLRWYDAQGNWIPTPSEQLQERDEELEQQRQRAQDAEQKAEQLAAYIKSLGLNPDEIKPPEQEV</sequence>
<keyword evidence="3" id="KW-0540">Nuclease</keyword>
<feature type="coiled-coil region" evidence="1">
    <location>
        <begin position="217"/>
        <end position="247"/>
    </location>
</feature>
<evidence type="ECO:0000313" key="3">
    <source>
        <dbReference type="EMBL" id="MDJ1178003.1"/>
    </source>
</evidence>
<dbReference type="InterPro" id="IPR011335">
    <property type="entry name" value="Restrct_endonuc-II-like"/>
</dbReference>
<dbReference type="Pfam" id="PF05685">
    <property type="entry name" value="Uma2"/>
    <property type="match status" value="1"/>
</dbReference>
<dbReference type="Gene3D" id="3.90.1570.10">
    <property type="entry name" value="tt1808, chain A"/>
    <property type="match status" value="1"/>
</dbReference>
<evidence type="ECO:0000259" key="2">
    <source>
        <dbReference type="Pfam" id="PF05685"/>
    </source>
</evidence>
<dbReference type="Proteomes" id="UP001231370">
    <property type="component" value="Unassembled WGS sequence"/>
</dbReference>
<name>A0ABT7BFQ0_9CYAN</name>
<evidence type="ECO:0000313" key="4">
    <source>
        <dbReference type="Proteomes" id="UP001231370"/>
    </source>
</evidence>
<reference evidence="3 4" key="1">
    <citation type="submission" date="2023-01" db="EMBL/GenBank/DDBJ databases">
        <title>Novel diversity within Roseofilum (Cyanobacteria; Desertifilaceae) from marine benthic mats with descriptions of four novel species.</title>
        <authorList>
            <person name="Wang Y."/>
            <person name="Berthold D.E."/>
            <person name="Hu J."/>
            <person name="Lefler F.W."/>
            <person name="Laughinghouse H.D. IV."/>
        </authorList>
    </citation>
    <scope>NUCLEOTIDE SEQUENCE [LARGE SCALE GENOMIC DNA]</scope>
    <source>
        <strain evidence="3 4">BLCC-M91</strain>
    </source>
</reference>
<dbReference type="SUPFAM" id="SSF52980">
    <property type="entry name" value="Restriction endonuclease-like"/>
    <property type="match status" value="1"/>
</dbReference>
<dbReference type="InterPro" id="IPR008538">
    <property type="entry name" value="Uma2"/>
</dbReference>
<dbReference type="PANTHER" id="PTHR33352:SF3">
    <property type="entry name" value="SLR1612 PROTEIN"/>
    <property type="match status" value="1"/>
</dbReference>